<dbReference type="Proteomes" id="UP000192569">
    <property type="component" value="Chromosome I"/>
</dbReference>
<dbReference type="Pfam" id="PF00395">
    <property type="entry name" value="SLH"/>
    <property type="match status" value="3"/>
</dbReference>
<dbReference type="InterPro" id="IPR007742">
    <property type="entry name" value="NosD_dom"/>
</dbReference>
<feature type="compositionally biased region" description="Polar residues" evidence="2">
    <location>
        <begin position="815"/>
        <end position="836"/>
    </location>
</feature>
<dbReference type="InterPro" id="IPR051465">
    <property type="entry name" value="Cell_Envelope_Struct_Comp"/>
</dbReference>
<organism evidence="4 5">
    <name type="scientific">Thermanaeromonas toyohensis ToBE</name>
    <dbReference type="NCBI Taxonomy" id="698762"/>
    <lineage>
        <taxon>Bacteria</taxon>
        <taxon>Bacillati</taxon>
        <taxon>Bacillota</taxon>
        <taxon>Clostridia</taxon>
        <taxon>Neomoorellales</taxon>
        <taxon>Neomoorellaceae</taxon>
        <taxon>Thermanaeromonas</taxon>
    </lineage>
</organism>
<dbReference type="PANTHER" id="PTHR43308">
    <property type="entry name" value="OUTER MEMBRANE PROTEIN ALPHA-RELATED"/>
    <property type="match status" value="1"/>
</dbReference>
<evidence type="ECO:0000313" key="4">
    <source>
        <dbReference type="EMBL" id="SMB98670.1"/>
    </source>
</evidence>
<dbReference type="SUPFAM" id="SSF51126">
    <property type="entry name" value="Pectin lyase-like"/>
    <property type="match status" value="2"/>
</dbReference>
<dbReference type="Pfam" id="PF05048">
    <property type="entry name" value="NosD"/>
    <property type="match status" value="1"/>
</dbReference>
<keyword evidence="5" id="KW-1185">Reference proteome</keyword>
<feature type="region of interest" description="Disordered" evidence="2">
    <location>
        <begin position="812"/>
        <end position="854"/>
    </location>
</feature>
<dbReference type="OrthoDB" id="9798386at2"/>
<reference evidence="4 5" key="1">
    <citation type="submission" date="2017-04" db="EMBL/GenBank/DDBJ databases">
        <authorList>
            <person name="Afonso C.L."/>
            <person name="Miller P.J."/>
            <person name="Scott M.A."/>
            <person name="Spackman E."/>
            <person name="Goraichik I."/>
            <person name="Dimitrov K.M."/>
            <person name="Suarez D.L."/>
            <person name="Swayne D.E."/>
        </authorList>
    </citation>
    <scope>NUCLEOTIDE SEQUENCE [LARGE SCALE GENOMIC DNA]</scope>
    <source>
        <strain evidence="4 5">ToBE</strain>
    </source>
</reference>
<proteinExistence type="predicted"/>
<evidence type="ECO:0000259" key="3">
    <source>
        <dbReference type="PROSITE" id="PS51272"/>
    </source>
</evidence>
<feature type="domain" description="SLH" evidence="3">
    <location>
        <begin position="850"/>
        <end position="913"/>
    </location>
</feature>
<dbReference type="InterPro" id="IPR001119">
    <property type="entry name" value="SLH_dom"/>
</dbReference>
<accession>A0A1W1VZI9</accession>
<name>A0A1W1VZI9_9FIRM</name>
<dbReference type="InterPro" id="IPR012334">
    <property type="entry name" value="Pectin_lyas_fold"/>
</dbReference>
<dbReference type="RefSeq" id="WP_084666057.1">
    <property type="nucleotide sequence ID" value="NZ_LT838272.1"/>
</dbReference>
<feature type="compositionally biased region" description="Basic and acidic residues" evidence="2">
    <location>
        <begin position="837"/>
        <end position="854"/>
    </location>
</feature>
<evidence type="ECO:0000256" key="2">
    <source>
        <dbReference type="SAM" id="MobiDB-lite"/>
    </source>
</evidence>
<protein>
    <submittedName>
        <fullName evidence="4">Parallel beta-helix repeat (Two copies)</fullName>
    </submittedName>
</protein>
<dbReference type="Gene3D" id="2.160.20.10">
    <property type="entry name" value="Single-stranded right-handed beta-helix, Pectin lyase-like"/>
    <property type="match status" value="1"/>
</dbReference>
<dbReference type="PROSITE" id="PS51272">
    <property type="entry name" value="SLH"/>
    <property type="match status" value="3"/>
</dbReference>
<dbReference type="InterPro" id="IPR011050">
    <property type="entry name" value="Pectin_lyase_fold/virulence"/>
</dbReference>
<gene>
    <name evidence="4" type="ORF">SAMN00808754_2480</name>
</gene>
<dbReference type="EMBL" id="LT838272">
    <property type="protein sequence ID" value="SMB98670.1"/>
    <property type="molecule type" value="Genomic_DNA"/>
</dbReference>
<dbReference type="InterPro" id="IPR006626">
    <property type="entry name" value="PbH1"/>
</dbReference>
<feature type="domain" description="SLH" evidence="3">
    <location>
        <begin position="914"/>
        <end position="972"/>
    </location>
</feature>
<evidence type="ECO:0000313" key="5">
    <source>
        <dbReference type="Proteomes" id="UP000192569"/>
    </source>
</evidence>
<feature type="domain" description="SLH" evidence="3">
    <location>
        <begin position="1000"/>
        <end position="1061"/>
    </location>
</feature>
<evidence type="ECO:0000256" key="1">
    <source>
        <dbReference type="ARBA" id="ARBA00022737"/>
    </source>
</evidence>
<dbReference type="SMART" id="SM00710">
    <property type="entry name" value="PbH1"/>
    <property type="match status" value="10"/>
</dbReference>
<sequence length="1061" mass="115522">MQKLFQGILAVLVGWSLALIVGGTGTQAVAEVTYAVYNETQGRYFNTLQEALDTAQSGDFIKVVEPGREFRDEILELKVNLILDLNGARVRAPWNQNALTVTSQVYNATIRNGSLSVSSVNASGIYAPGVGASYPLQLRLENMVIEGNASVKFERDGKLEWHSGEARGLNYGVLVAYTVQDFTGVFSSVTFERHTKGGIYFSGLSSNHPSTYFEFHSCQWGKPDNPLSGPALWIEAGTTFVSIQGGSIEASQEGLPLIKISANGEVNINTTSFHRGDRTALDVQTGTVKLRENFISRGAYTGSPSPNIPAITIKTFPLSTPVYIELKNNQIKGPGDLGLSFISTGDVVMQNNILEGFATGIHVNQAQRITAEQNSVVSTSQGIVVESVSSGNLRNNTIRRPLEITGGVASGVLILRSQSLNIEGLMVEGWPIGLKVSESEGVNITTSAFRNNTTGVLLTGSRGSTLSGSLWENNGTGLLVTQSTQVNLEDNIFTRNTIGADINATLEFLFSRCAWQENDTGVRMAGEIEGVITGGLLTANNTSLDLEGITQAQVDLSRNDIFNNTTGVKAQSELELTAPLNFWGSSNGPYHPDLNPEGHGEPIIGKIFFSPWAVYAYYLDGRPPQLTLTYPAEKWLTRDPLTLQVAVYEETWLDKATLAVYGPSEEKVMERIWWGKEGRHLQENLVWETAEMPDGWYILVLEAKDGKGNTNRLEGRLLLDRQPPSNLQVLINGGAIETSQLTVELRFQGEDTSGIKEISISNEGGPVGPWEPFSKVKTWELLPGPPGERRVIVIFRDGAGWEAEAKATIVYKPNEGQQGLTESSESGNGTTNYSLKNENKDNNRPLPKKRGDDFKDVPSTHWAYPAITVLFQRGLIYGRGEGLFAPEEVITRAEFAALLDRVLKLPGEGQIRWPDVPPGVWYAGPIGHLTKVGIMGGYQDGTFRPLNGVTREEAALILFRSLGGAGEGERVVAHSEVSRTEGNLTEGGQDKEQQGDIYSLKVFIDGQSVSPWAVKGVQWAVVQGLLRGYPGGLLRPKALLTRAEAAALIHRFWGLLESMFS</sequence>
<keyword evidence="1" id="KW-0677">Repeat</keyword>
<dbReference type="AlphaFoldDB" id="A0A1W1VZI9"/>
<dbReference type="STRING" id="698762.SAMN00808754_2480"/>